<feature type="region of interest" description="Disordered" evidence="1">
    <location>
        <begin position="120"/>
        <end position="168"/>
    </location>
</feature>
<dbReference type="EMBL" id="KE747825">
    <property type="protein sequence ID" value="RMZ70910.1"/>
    <property type="molecule type" value="Genomic_DNA"/>
</dbReference>
<feature type="compositionally biased region" description="Polar residues" evidence="1">
    <location>
        <begin position="136"/>
        <end position="156"/>
    </location>
</feature>
<protein>
    <submittedName>
        <fullName evidence="3">SNF2 family helicase ATPase</fullName>
    </submittedName>
</protein>
<proteinExistence type="predicted"/>
<keyword evidence="3" id="KW-0378">Hydrolase</keyword>
<dbReference type="GO" id="GO:0004386">
    <property type="term" value="F:helicase activity"/>
    <property type="evidence" value="ECO:0007669"/>
    <property type="project" value="UniProtKB-KW"/>
</dbReference>
<keyword evidence="3" id="KW-0347">Helicase</keyword>
<feature type="compositionally biased region" description="Acidic residues" evidence="1">
    <location>
        <begin position="190"/>
        <end position="215"/>
    </location>
</feature>
<evidence type="ECO:0000313" key="4">
    <source>
        <dbReference type="Proteomes" id="UP000265663"/>
    </source>
</evidence>
<dbReference type="Proteomes" id="UP000265663">
    <property type="component" value="Unassembled WGS sequence"/>
</dbReference>
<name>A0A3M7M944_9PLEO</name>
<feature type="region of interest" description="Disordered" evidence="1">
    <location>
        <begin position="190"/>
        <end position="225"/>
    </location>
</feature>
<evidence type="ECO:0000259" key="2">
    <source>
        <dbReference type="Pfam" id="PF24580"/>
    </source>
</evidence>
<gene>
    <name evidence="3" type="ORF">GMOD_00008568</name>
</gene>
<dbReference type="Pfam" id="PF24580">
    <property type="entry name" value="DUF7607"/>
    <property type="match status" value="1"/>
</dbReference>
<organism evidence="3 4">
    <name type="scientific">Pyrenophora seminiperda CCB06</name>
    <dbReference type="NCBI Taxonomy" id="1302712"/>
    <lineage>
        <taxon>Eukaryota</taxon>
        <taxon>Fungi</taxon>
        <taxon>Dikarya</taxon>
        <taxon>Ascomycota</taxon>
        <taxon>Pezizomycotina</taxon>
        <taxon>Dothideomycetes</taxon>
        <taxon>Pleosporomycetidae</taxon>
        <taxon>Pleosporales</taxon>
        <taxon>Pleosporineae</taxon>
        <taxon>Pleosporaceae</taxon>
        <taxon>Pyrenophora</taxon>
    </lineage>
</organism>
<reference evidence="3 4" key="1">
    <citation type="journal article" date="2014" name="PLoS ONE">
        <title>De novo Genome Assembly of the Fungal Plant Pathogen Pyrenophora semeniperda.</title>
        <authorList>
            <person name="Soliai M.M."/>
            <person name="Meyer S.E."/>
            <person name="Udall J.A."/>
            <person name="Elzinga D.E."/>
            <person name="Hermansen R.A."/>
            <person name="Bodily P.M."/>
            <person name="Hart A.A."/>
            <person name="Coleman C.E."/>
        </authorList>
    </citation>
    <scope>NUCLEOTIDE SEQUENCE [LARGE SCALE GENOMIC DNA]</scope>
    <source>
        <strain evidence="3 4">CCB06</strain>
        <tissue evidence="3">Mycelium</tissue>
    </source>
</reference>
<dbReference type="InterPro" id="IPR056026">
    <property type="entry name" value="DUF7607"/>
</dbReference>
<keyword evidence="4" id="KW-1185">Reference proteome</keyword>
<keyword evidence="3" id="KW-0067">ATP-binding</keyword>
<sequence>MPASDPWFWTVDQVVAEVCGSDALYLAARVPTSNVPDGAALEKQLRMEQITGKRFLLLFDRPKIVVKNALSIAQLSQRMALADVIDLLRSRSYTYGQQEATAGVKSLDINRKHSLDLSVSGFPSNVTSRKRRKITPVSTAPLSKRPQATQTATPSTGPAPEDPSVNTNSWSHLLRWENDRDTDDIIDFAAEEELEEPEEEDEESHDSLDEEDEVPEQSSSRLTQEEVVNIINDRIEHYTTSWAPNKGVARGEEIDYDPVLMWEEVESSGQREAMVQRYEMEHAYYKQRLDTLCDEIVKSPGSNAVSDRVMIT</sequence>
<accession>A0A3M7M944</accession>
<dbReference type="AlphaFoldDB" id="A0A3M7M944"/>
<dbReference type="OrthoDB" id="3533395at2759"/>
<evidence type="ECO:0000313" key="3">
    <source>
        <dbReference type="EMBL" id="RMZ70910.1"/>
    </source>
</evidence>
<keyword evidence="3" id="KW-0547">Nucleotide-binding</keyword>
<evidence type="ECO:0000256" key="1">
    <source>
        <dbReference type="SAM" id="MobiDB-lite"/>
    </source>
</evidence>
<feature type="domain" description="DUF7607" evidence="2">
    <location>
        <begin position="224"/>
        <end position="304"/>
    </location>
</feature>